<proteinExistence type="inferred from homology"/>
<reference evidence="4 5" key="1">
    <citation type="submission" date="2018-04" db="EMBL/GenBank/DDBJ databases">
        <title>Paenibacillus taichungensis Genome sequencing and assembly.</title>
        <authorList>
            <person name="Xu J."/>
            <person name="Rensing C."/>
            <person name="Mazhar H.S."/>
        </authorList>
    </citation>
    <scope>NUCLEOTIDE SEQUENCE [LARGE SCALE GENOMIC DNA]</scope>
    <source>
        <strain evidence="4 5">NC1</strain>
    </source>
</reference>
<dbReference type="Gene3D" id="3.40.50.850">
    <property type="entry name" value="Isochorismatase-like"/>
    <property type="match status" value="1"/>
</dbReference>
<evidence type="ECO:0000256" key="2">
    <source>
        <dbReference type="ARBA" id="ARBA00022801"/>
    </source>
</evidence>
<keyword evidence="2" id="KW-0378">Hydrolase</keyword>
<dbReference type="SUPFAM" id="SSF52499">
    <property type="entry name" value="Isochorismatase-like hydrolases"/>
    <property type="match status" value="1"/>
</dbReference>
<dbReference type="PANTHER" id="PTHR43540">
    <property type="entry name" value="PEROXYUREIDOACRYLATE/UREIDOACRYLATE AMIDOHYDROLASE-RELATED"/>
    <property type="match status" value="1"/>
</dbReference>
<accession>A0A329QYF2</accession>
<name>A0A329QYF2_9BACL</name>
<evidence type="ECO:0000256" key="1">
    <source>
        <dbReference type="ARBA" id="ARBA00006336"/>
    </source>
</evidence>
<dbReference type="InterPro" id="IPR036380">
    <property type="entry name" value="Isochorismatase-like_sf"/>
</dbReference>
<protein>
    <submittedName>
        <fullName evidence="4">Isochorismatase</fullName>
    </submittedName>
</protein>
<evidence type="ECO:0000313" key="5">
    <source>
        <dbReference type="Proteomes" id="UP000250642"/>
    </source>
</evidence>
<comment type="caution">
    <text evidence="4">The sequence shown here is derived from an EMBL/GenBank/DDBJ whole genome shotgun (WGS) entry which is preliminary data.</text>
</comment>
<dbReference type="EMBL" id="QEVW01000005">
    <property type="protein sequence ID" value="RAW16946.1"/>
    <property type="molecule type" value="Genomic_DNA"/>
</dbReference>
<dbReference type="Proteomes" id="UP000250642">
    <property type="component" value="Unassembled WGS sequence"/>
</dbReference>
<dbReference type="AlphaFoldDB" id="A0A329QYF2"/>
<dbReference type="PANTHER" id="PTHR43540:SF10">
    <property type="entry name" value="ISOCHORISMATASE"/>
    <property type="match status" value="1"/>
</dbReference>
<evidence type="ECO:0000313" key="4">
    <source>
        <dbReference type="EMBL" id="RAW16946.1"/>
    </source>
</evidence>
<feature type="domain" description="Isochorismatase-like" evidence="3">
    <location>
        <begin position="3"/>
        <end position="177"/>
    </location>
</feature>
<dbReference type="GO" id="GO:0016787">
    <property type="term" value="F:hydrolase activity"/>
    <property type="evidence" value="ECO:0007669"/>
    <property type="project" value="UniProtKB-KW"/>
</dbReference>
<dbReference type="InterPro" id="IPR050272">
    <property type="entry name" value="Isochorismatase-like_hydrls"/>
</dbReference>
<dbReference type="RefSeq" id="WP_113052586.1">
    <property type="nucleotide sequence ID" value="NZ_QEVW01000005.1"/>
</dbReference>
<dbReference type="CDD" id="cd00431">
    <property type="entry name" value="cysteine_hydrolases"/>
    <property type="match status" value="1"/>
</dbReference>
<gene>
    <name evidence="4" type="ORF">DC345_07535</name>
</gene>
<comment type="similarity">
    <text evidence="1">Belongs to the isochorismatase family.</text>
</comment>
<organism evidence="4 5">
    <name type="scientific">Paenibacillus taichungensis</name>
    <dbReference type="NCBI Taxonomy" id="484184"/>
    <lineage>
        <taxon>Bacteria</taxon>
        <taxon>Bacillati</taxon>
        <taxon>Bacillota</taxon>
        <taxon>Bacilli</taxon>
        <taxon>Bacillales</taxon>
        <taxon>Paenibacillaceae</taxon>
        <taxon>Paenibacillus</taxon>
    </lineage>
</organism>
<dbReference type="InterPro" id="IPR000868">
    <property type="entry name" value="Isochorismatase-like_dom"/>
</dbReference>
<sequence length="189" mass="20884">MKALIVIDYTCDFVTGSLPVGKPAVEIEETIAAITEAYCNNKHEVVMAVDLHEENDSYHPETALFPPHNIRGTEGRQLYGSLAQVMEERESQIRWMDKTRYSAFCGTDLELRLRERGITDIALIGVCTDICVLHTAVDAYNKGFHITVFEDAVASFNQAGHDWALGHFRASLGAQVVKASDTVLAGLNL</sequence>
<dbReference type="Pfam" id="PF00857">
    <property type="entry name" value="Isochorismatase"/>
    <property type="match status" value="1"/>
</dbReference>
<evidence type="ECO:0000259" key="3">
    <source>
        <dbReference type="Pfam" id="PF00857"/>
    </source>
</evidence>